<protein>
    <recommendedName>
        <fullName evidence="3">Lipoprotein</fullName>
    </recommendedName>
</protein>
<accession>A0ABS9JID1</accession>
<evidence type="ECO:0008006" key="3">
    <source>
        <dbReference type="Google" id="ProtNLM"/>
    </source>
</evidence>
<dbReference type="RefSeq" id="WP_143649917.1">
    <property type="nucleotide sequence ID" value="NZ_JAKKZF010000070.1"/>
</dbReference>
<dbReference type="Proteomes" id="UP001299012">
    <property type="component" value="Unassembled WGS sequence"/>
</dbReference>
<comment type="caution">
    <text evidence="1">The sequence shown here is derived from an EMBL/GenBank/DDBJ whole genome shotgun (WGS) entry which is preliminary data.</text>
</comment>
<dbReference type="EMBL" id="JAKKZF010000070">
    <property type="protein sequence ID" value="MCG0065330.1"/>
    <property type="molecule type" value="Genomic_DNA"/>
</dbReference>
<keyword evidence="2" id="KW-1185">Reference proteome</keyword>
<sequence length="240" mass="25654">MTESSRRAGRAEAGDRYIVRFGRSVYQALGLVVAAGVALSACAGGEDEGESRDRNDAPQGWSVCNELFGAGRIDRLQDEMGGGTLAVLNAGTPVGELMSGRASVARSWKPGSEAHYANTSRPCDLGIDGTSKRFHAYVSWSVDSPEDIRAGDAGEGWQSLGKDVYVRREDGGLHLTAAIPCKIEGSHKAQEAELPLEVETEVRNVPEFDTELLSEMTAQLARKLAHGLPCRNDPAVPSEL</sequence>
<name>A0ABS9JID1_9ACTN</name>
<evidence type="ECO:0000313" key="1">
    <source>
        <dbReference type="EMBL" id="MCG0065330.1"/>
    </source>
</evidence>
<reference evidence="1 2" key="1">
    <citation type="submission" date="2022-01" db="EMBL/GenBank/DDBJ databases">
        <title>Draft Genome Sequences of Seven Type Strains of the Genus Streptomyces.</title>
        <authorList>
            <person name="Aziz S."/>
            <person name="Coretto E."/>
            <person name="Chronakova A."/>
            <person name="Sproer C."/>
            <person name="Huber K."/>
            <person name="Nouioui I."/>
            <person name="Gross H."/>
        </authorList>
    </citation>
    <scope>NUCLEOTIDE SEQUENCE [LARGE SCALE GENOMIC DNA]</scope>
    <source>
        <strain evidence="1 2">DSM 41685</strain>
    </source>
</reference>
<gene>
    <name evidence="1" type="ORF">L0F81_18865</name>
</gene>
<evidence type="ECO:0000313" key="2">
    <source>
        <dbReference type="Proteomes" id="UP001299012"/>
    </source>
</evidence>
<proteinExistence type="predicted"/>
<organism evidence="1 2">
    <name type="scientific">Streptomyces tricolor</name>
    <dbReference type="NCBI Taxonomy" id="68277"/>
    <lineage>
        <taxon>Bacteria</taxon>
        <taxon>Bacillati</taxon>
        <taxon>Actinomycetota</taxon>
        <taxon>Actinomycetes</taxon>
        <taxon>Kitasatosporales</taxon>
        <taxon>Streptomycetaceae</taxon>
        <taxon>Streptomyces</taxon>
        <taxon>Streptomyces violaceoruber group</taxon>
    </lineage>
</organism>